<evidence type="ECO:0008006" key="4">
    <source>
        <dbReference type="Google" id="ProtNLM"/>
    </source>
</evidence>
<organism evidence="2 3">
    <name type="scientific">Rubus argutus</name>
    <name type="common">Southern blackberry</name>
    <dbReference type="NCBI Taxonomy" id="59490"/>
    <lineage>
        <taxon>Eukaryota</taxon>
        <taxon>Viridiplantae</taxon>
        <taxon>Streptophyta</taxon>
        <taxon>Embryophyta</taxon>
        <taxon>Tracheophyta</taxon>
        <taxon>Spermatophyta</taxon>
        <taxon>Magnoliopsida</taxon>
        <taxon>eudicotyledons</taxon>
        <taxon>Gunneridae</taxon>
        <taxon>Pentapetalae</taxon>
        <taxon>rosids</taxon>
        <taxon>fabids</taxon>
        <taxon>Rosales</taxon>
        <taxon>Rosaceae</taxon>
        <taxon>Rosoideae</taxon>
        <taxon>Rosoideae incertae sedis</taxon>
        <taxon>Rubus</taxon>
    </lineage>
</organism>
<reference evidence="2 3" key="1">
    <citation type="journal article" date="2023" name="G3 (Bethesda)">
        <title>A chromosome-length genome assembly and annotation of blackberry (Rubus argutus, cv. 'Hillquist').</title>
        <authorList>
            <person name="Bruna T."/>
            <person name="Aryal R."/>
            <person name="Dudchenko O."/>
            <person name="Sargent D.J."/>
            <person name="Mead D."/>
            <person name="Buti M."/>
            <person name="Cavallini A."/>
            <person name="Hytonen T."/>
            <person name="Andres J."/>
            <person name="Pham M."/>
            <person name="Weisz D."/>
            <person name="Mascagni F."/>
            <person name="Usai G."/>
            <person name="Natali L."/>
            <person name="Bassil N."/>
            <person name="Fernandez G.E."/>
            <person name="Lomsadze A."/>
            <person name="Armour M."/>
            <person name="Olukolu B."/>
            <person name="Poorten T."/>
            <person name="Britton C."/>
            <person name="Davik J."/>
            <person name="Ashrafi H."/>
            <person name="Aiden E.L."/>
            <person name="Borodovsky M."/>
            <person name="Worthington M."/>
        </authorList>
    </citation>
    <scope>NUCLEOTIDE SEQUENCE [LARGE SCALE GENOMIC DNA]</scope>
    <source>
        <strain evidence="2">PI 553951</strain>
    </source>
</reference>
<evidence type="ECO:0000256" key="1">
    <source>
        <dbReference type="SAM" id="Phobius"/>
    </source>
</evidence>
<proteinExistence type="predicted"/>
<evidence type="ECO:0000313" key="2">
    <source>
        <dbReference type="EMBL" id="KAK9929861.1"/>
    </source>
</evidence>
<feature type="transmembrane region" description="Helical" evidence="1">
    <location>
        <begin position="6"/>
        <end position="24"/>
    </location>
</feature>
<keyword evidence="1" id="KW-0812">Transmembrane</keyword>
<dbReference type="Proteomes" id="UP001457282">
    <property type="component" value="Unassembled WGS sequence"/>
</dbReference>
<comment type="caution">
    <text evidence="2">The sequence shown here is derived from an EMBL/GenBank/DDBJ whole genome shotgun (WGS) entry which is preliminary data.</text>
</comment>
<dbReference type="AlphaFoldDB" id="A0AAW1X1J9"/>
<keyword evidence="1" id="KW-0472">Membrane</keyword>
<protein>
    <recommendedName>
        <fullName evidence="4">RNase H type-1 domain-containing protein</fullName>
    </recommendedName>
</protein>
<accession>A0AAW1X1J9</accession>
<sequence length="166" mass="18806">MFSPSLALIGGFLTHIAFICWHIWKARCTAVYEYRGEAMPDLRTVASTAFAAATDFLQANQKNQNQRDEHNIIAIRVRDQRWIPPQAEFVELNTDGSLVEEFKPKKAFFSQIRWSWVSREVNQAADCLASLARRRLTDPQSPSFSFSQRMVSAALPAMVLNAAMVP</sequence>
<name>A0AAW1X1J9_RUBAR</name>
<keyword evidence="1" id="KW-1133">Transmembrane helix</keyword>
<dbReference type="EMBL" id="JBEDUW010000005">
    <property type="protein sequence ID" value="KAK9929861.1"/>
    <property type="molecule type" value="Genomic_DNA"/>
</dbReference>
<gene>
    <name evidence="2" type="ORF">M0R45_026934</name>
</gene>
<keyword evidence="3" id="KW-1185">Reference proteome</keyword>
<evidence type="ECO:0000313" key="3">
    <source>
        <dbReference type="Proteomes" id="UP001457282"/>
    </source>
</evidence>